<dbReference type="Proteomes" id="UP000295122">
    <property type="component" value="Unassembled WGS sequence"/>
</dbReference>
<reference evidence="2 3" key="1">
    <citation type="submission" date="2019-03" db="EMBL/GenBank/DDBJ databases">
        <title>Genomic Encyclopedia of Type Strains, Phase IV (KMG-IV): sequencing the most valuable type-strain genomes for metagenomic binning, comparative biology and taxonomic classification.</title>
        <authorList>
            <person name="Goeker M."/>
        </authorList>
    </citation>
    <scope>NUCLEOTIDE SEQUENCE [LARGE SCALE GENOMIC DNA]</scope>
    <source>
        <strain evidence="2 3">DSM 25903</strain>
    </source>
</reference>
<feature type="transmembrane region" description="Helical" evidence="1">
    <location>
        <begin position="137"/>
        <end position="158"/>
    </location>
</feature>
<feature type="transmembrane region" description="Helical" evidence="1">
    <location>
        <begin position="76"/>
        <end position="99"/>
    </location>
</feature>
<comment type="caution">
    <text evidence="2">The sequence shown here is derived from an EMBL/GenBank/DDBJ whole genome shotgun (WGS) entry which is preliminary data.</text>
</comment>
<feature type="transmembrane region" description="Helical" evidence="1">
    <location>
        <begin position="106"/>
        <end position="125"/>
    </location>
</feature>
<organism evidence="2 3">
    <name type="scientific">Enterovirga rhinocerotis</name>
    <dbReference type="NCBI Taxonomy" id="1339210"/>
    <lineage>
        <taxon>Bacteria</taxon>
        <taxon>Pseudomonadati</taxon>
        <taxon>Pseudomonadota</taxon>
        <taxon>Alphaproteobacteria</taxon>
        <taxon>Hyphomicrobiales</taxon>
        <taxon>Methylobacteriaceae</taxon>
        <taxon>Enterovirga</taxon>
    </lineage>
</organism>
<evidence type="ECO:0000313" key="2">
    <source>
        <dbReference type="EMBL" id="TDR85437.1"/>
    </source>
</evidence>
<dbReference type="EMBL" id="SNZR01000017">
    <property type="protein sequence ID" value="TDR85437.1"/>
    <property type="molecule type" value="Genomic_DNA"/>
</dbReference>
<protein>
    <submittedName>
        <fullName evidence="2">Uncharacterized protein</fullName>
    </submittedName>
</protein>
<evidence type="ECO:0000256" key="1">
    <source>
        <dbReference type="SAM" id="Phobius"/>
    </source>
</evidence>
<dbReference type="RefSeq" id="WP_133774437.1">
    <property type="nucleotide sequence ID" value="NZ_SNZR01000017.1"/>
</dbReference>
<keyword evidence="1" id="KW-0472">Membrane</keyword>
<accession>A0A4R7BND3</accession>
<gene>
    <name evidence="2" type="ORF">EV668_4558</name>
</gene>
<keyword evidence="1" id="KW-1133">Transmembrane helix</keyword>
<proteinExistence type="predicted"/>
<evidence type="ECO:0000313" key="3">
    <source>
        <dbReference type="Proteomes" id="UP000295122"/>
    </source>
</evidence>
<dbReference type="AlphaFoldDB" id="A0A4R7BND3"/>
<keyword evidence="3" id="KW-1185">Reference proteome</keyword>
<keyword evidence="1" id="KW-0812">Transmembrane</keyword>
<sequence length="163" mass="17652">MRFLLLLLLAAVTALAVPYVLHEARSELFPPGTDVMRAFQDAREIAGHLIEALRTGEEPPVSQPLFEEARLWSTGAVMAVAACWFQGYVFGGIVGLILMNVRPVTLGLLGILFLFGVFSCTGVQVTHDFSAETVSVIRQFAALQLAAALAGFLTARGFRRTTI</sequence>
<name>A0A4R7BND3_9HYPH</name>